<dbReference type="Pfam" id="PF13193">
    <property type="entry name" value="AMP-binding_C"/>
    <property type="match status" value="1"/>
</dbReference>
<evidence type="ECO:0000256" key="3">
    <source>
        <dbReference type="ARBA" id="ARBA00022553"/>
    </source>
</evidence>
<dbReference type="GO" id="GO:0031177">
    <property type="term" value="F:phosphopantetheine binding"/>
    <property type="evidence" value="ECO:0007669"/>
    <property type="project" value="InterPro"/>
</dbReference>
<proteinExistence type="predicted"/>
<feature type="domain" description="Carrier" evidence="5">
    <location>
        <begin position="1427"/>
        <end position="1502"/>
    </location>
</feature>
<evidence type="ECO:0000256" key="1">
    <source>
        <dbReference type="ARBA" id="ARBA00001957"/>
    </source>
</evidence>
<dbReference type="InterPro" id="IPR000873">
    <property type="entry name" value="AMP-dep_synth/lig_dom"/>
</dbReference>
<dbReference type="PANTHER" id="PTHR45527:SF1">
    <property type="entry name" value="FATTY ACID SYNTHASE"/>
    <property type="match status" value="1"/>
</dbReference>
<dbReference type="InterPro" id="IPR036736">
    <property type="entry name" value="ACP-like_sf"/>
</dbReference>
<dbReference type="SUPFAM" id="SSF52777">
    <property type="entry name" value="CoA-dependent acyltransferases"/>
    <property type="match status" value="7"/>
</dbReference>
<keyword evidence="7" id="KW-1185">Reference proteome</keyword>
<dbReference type="PANTHER" id="PTHR45527">
    <property type="entry name" value="NONRIBOSOMAL PEPTIDE SYNTHETASE"/>
    <property type="match status" value="1"/>
</dbReference>
<dbReference type="Gene3D" id="3.30.300.30">
    <property type="match status" value="1"/>
</dbReference>
<comment type="caution">
    <text evidence="6">The sequence shown here is derived from an EMBL/GenBank/DDBJ whole genome shotgun (WGS) entry which is preliminary data.</text>
</comment>
<dbReference type="InterPro" id="IPR025110">
    <property type="entry name" value="AMP-bd_C"/>
</dbReference>
<dbReference type="GO" id="GO:0005737">
    <property type="term" value="C:cytoplasm"/>
    <property type="evidence" value="ECO:0007669"/>
    <property type="project" value="TreeGrafter"/>
</dbReference>
<feature type="region of interest" description="Disordered" evidence="4">
    <location>
        <begin position="455"/>
        <end position="478"/>
    </location>
</feature>
<gene>
    <name evidence="6" type="ORF">FHS40_004695</name>
</gene>
<evidence type="ECO:0000256" key="2">
    <source>
        <dbReference type="ARBA" id="ARBA00022450"/>
    </source>
</evidence>
<dbReference type="SUPFAM" id="SSF56801">
    <property type="entry name" value="Acetyl-CoA synthetase-like"/>
    <property type="match status" value="1"/>
</dbReference>
<dbReference type="GO" id="GO:0008610">
    <property type="term" value="P:lipid biosynthetic process"/>
    <property type="evidence" value="ECO:0007669"/>
    <property type="project" value="UniProtKB-ARBA"/>
</dbReference>
<dbReference type="GO" id="GO:0044550">
    <property type="term" value="P:secondary metabolite biosynthetic process"/>
    <property type="evidence" value="ECO:0007669"/>
    <property type="project" value="TreeGrafter"/>
</dbReference>
<keyword evidence="2" id="KW-0596">Phosphopantetheine</keyword>
<dbReference type="SMART" id="SM00823">
    <property type="entry name" value="PKS_PP"/>
    <property type="match status" value="2"/>
</dbReference>
<dbReference type="CDD" id="cd05930">
    <property type="entry name" value="A_NRPS"/>
    <property type="match status" value="1"/>
</dbReference>
<dbReference type="InterPro" id="IPR020806">
    <property type="entry name" value="PKS_PP-bd"/>
</dbReference>
<dbReference type="Pfam" id="PF00501">
    <property type="entry name" value="AMP-binding"/>
    <property type="match status" value="1"/>
</dbReference>
<dbReference type="InterPro" id="IPR045851">
    <property type="entry name" value="AMP-bd_C_sf"/>
</dbReference>
<dbReference type="RefSeq" id="WP_150514443.1">
    <property type="nucleotide sequence ID" value="NZ_BMSQ01000006.1"/>
</dbReference>
<dbReference type="PROSITE" id="PS50075">
    <property type="entry name" value="CARRIER"/>
    <property type="match status" value="2"/>
</dbReference>
<dbReference type="InterPro" id="IPR010071">
    <property type="entry name" value="AA_adenyl_dom"/>
</dbReference>
<dbReference type="Gene3D" id="3.30.559.10">
    <property type="entry name" value="Chloramphenicol acetyltransferase-like domain"/>
    <property type="match status" value="3"/>
</dbReference>
<dbReference type="EMBL" id="JACHJD010000007">
    <property type="protein sequence ID" value="MBB5105600.1"/>
    <property type="molecule type" value="Genomic_DNA"/>
</dbReference>
<dbReference type="OrthoDB" id="4013155at2"/>
<dbReference type="InterPro" id="IPR001242">
    <property type="entry name" value="Condensation_dom"/>
</dbReference>
<dbReference type="Gene3D" id="3.40.50.12780">
    <property type="entry name" value="N-terminal domain of ligase-like"/>
    <property type="match status" value="1"/>
</dbReference>
<dbReference type="Proteomes" id="UP000549009">
    <property type="component" value="Unassembled WGS sequence"/>
</dbReference>
<dbReference type="SUPFAM" id="SSF47336">
    <property type="entry name" value="ACP-like"/>
    <property type="match status" value="2"/>
</dbReference>
<protein>
    <submittedName>
        <fullName evidence="6">Amino acid adenylation domain-containing protein</fullName>
    </submittedName>
</protein>
<dbReference type="InterPro" id="IPR042099">
    <property type="entry name" value="ANL_N_sf"/>
</dbReference>
<dbReference type="Gene3D" id="3.30.559.30">
    <property type="entry name" value="Nonribosomal peptide synthetase, condensation domain"/>
    <property type="match status" value="5"/>
</dbReference>
<evidence type="ECO:0000313" key="7">
    <source>
        <dbReference type="Proteomes" id="UP000549009"/>
    </source>
</evidence>
<sequence length="2227" mass="239773">MTTPQQVPLSVGQEAMWLAWRLDPQQWIHIIPTPYAVSGDLDTTRLRSAVEAVGHACPQLRGRVVKTDNGPLLDWSDAPPIPVCEHETTLERDEAVRRVWQRPFDLWQGPLARVDVIRGRGWTVLLVAVHHIVHDGASALVTIDALARAYAGDRLTPGSDVAAQRAFAERSRRLADSPEGDAHRDYWRAALQPAARPFALPATVDEPQYVALHGQVPPDLAGPLRDQARALGVSYTSVLLAAYCALLRRRSGADEVLVFVPFHGRTLEAVKDTVGYFVNTLPVRVDVAACDSYADLVLRVRKRVKEATAHGDLPLPAILRAAGVTGPQAQARTLQTVFQFWHAGLRDGVDVQHVELRTERAHARLGLLGMESSAGFPLALMVREDSAGTHLLWKDPTGAVGPTRVSAMAADYLEVLRAIAADPGRSVIAVAADAVVPPAIAAPVPTAPVPTAPMPTTPVSAAPVPAAPAQEPGEHGPLDDMVAVWRDVLGVDDITPADSFFELGGHSLLAESLVLAVSQRFGIDVSIRTLFDHPYLDEFTDHVLPPTVPSMSSVPPAQPVSREAPASGVQYGMWLAGLMAPGEALYNVPMAWRVRGGGLDADALRLALADVVARHEILRTAFRQRGDELWQVVGEPWEPELTRVDLGGATPEELDDWLYAQSHRAFLPESGRLLRAALLDAGGDQVFFLCLHHLVWDAASLDVFLRDLDAAYTSHRENAENAEPAAPPEALDMPVWRPELPGTGLGEVAVTVPDTPALAAAARDSGSTVRDVLLASWAALLGWYTGRQDLAVASDGHVVRLRPAAAESFADLLRDVRAGTPDPAPVADAAFSYGDAPAVPGRPSVHLMLRPADGRHTGRLVFDTRRFDRDQMAAAAEHYVRMVTALTEAPERPLAAAEPLTDVERHTQTVVWNDTAARYPDTPVTDLVRQRAAARPDAVALTAHGHDVTYGELLDRAEQRARGLVAAGVRPGDLVALLLPRGAEQVVSVLAVLLAGAAYLPIDPAYPAGRVRLLLSDAEVQWALVPEATDRHEGLSDFAGAVLDTAVTAAADTYGLPVVPLDAPAYCIYTSGTTGLPKGVVISHRNLVRLLRNDRFPFSFSGLDVWTMFHAYTFDVSVWEMFACLSHGGRLVVVTDEEADDPWLFWELLRREGVTVVCQTPSAFSRLLTLEAPSGALSRLRHVILAGEALRPAALRTWVDRFPHVRLVNMYGPTETTVYASVHTVDETDIETGASVIGTPLPTTTLLVLDRHTGSRLLPVGAVGELYIGGAGLADGYLNRPELTGERFVKSPVDGRTLYRSGDLVRYRPDGALEYLGRADDQVKVRGFRVEPGEVEANLRAHPAVADAVVLADEDRLVATVRLSADVSAAELRRHTAERLPAHLVPSVFRRVDHIPLTPHGKLDVPALRTTAVPLAEDSVPKGSGTRPASRTERILASLWSELLDVDDVDPDDSFFALGGHSLLAFRLLGRLERVLGVRPGMRELFDRPRLSDLAAYLDVHGAAAGPDTPAPAPASGPGQPLFAFQERLLLAELSEERRAHNVFLAWTTTGRIDPAVLEQSLADLVAGHEILRTAFVADPEGMYQRTVAPWRPELQRLDLSTAPDADAALTAWLGQAAGRRFDLTRGEPLRAALADLGARGHALLLCLHHLVIDDGAIPVLLSELQRYYLAARDGRPAPPPARQYREAAPHGPRRTTGGAAGLAHWRSRLSDAPAHLDLPPQPGRAPDGVVRVDLPEAVTRRLKRIRETHGASWFMLFGAALGTALHRWTGQAALTLAVPVTDRARTGAQDVLGPLLNTVVLRSDLTPGTTPAAYLARFRAELLDAMEHMDVPFDEVVRDLAPSRLPGRTPYADVLLNLNLRDDRTALLGDATLKPFIAESVWAGGTAFPLTLTVAEQEGGVTALLAYQGAHVAGEGATELGRGIVRALTELADAPDDAPDAVPHAAAGAALPQYADVTTADAQVRSGPDHQASLDYWERQLAGAPYRLELPGPDEPELNGAVDVPLPAGLTAALRPLRAEYGLSSYMIATAATMLALHLWTGRSDLVLTSETSTRGAECTDVIGPLLNTVVFRHSQGRDDTVLDVLRAVRSTVVDALAHSGVPFTDVVARLAPPRRPGRTPWGDVALAFEVRPEQQRTLGGCPLAPVDMSREDADYIGKTALTISFVQCGDRLSARVAHRGDQVSRERAKRLAAVLGRLLTDLPALLDRPVSALPHIGAEPGGRSA</sequence>
<keyword evidence="3" id="KW-0597">Phosphoprotein</keyword>
<feature type="region of interest" description="Disordered" evidence="4">
    <location>
        <begin position="1676"/>
        <end position="1700"/>
    </location>
</feature>
<comment type="cofactor">
    <cofactor evidence="1">
        <name>pantetheine 4'-phosphate</name>
        <dbReference type="ChEBI" id="CHEBI:47942"/>
    </cofactor>
</comment>
<evidence type="ECO:0000256" key="4">
    <source>
        <dbReference type="SAM" id="MobiDB-lite"/>
    </source>
</evidence>
<dbReference type="Pfam" id="PF00550">
    <property type="entry name" value="PP-binding"/>
    <property type="match status" value="2"/>
</dbReference>
<dbReference type="InterPro" id="IPR009081">
    <property type="entry name" value="PP-bd_ACP"/>
</dbReference>
<feature type="compositionally biased region" description="Low complexity" evidence="4">
    <location>
        <begin position="457"/>
        <end position="469"/>
    </location>
</feature>
<organism evidence="6 7">
    <name type="scientific">Streptomyces spectabilis</name>
    <dbReference type="NCBI Taxonomy" id="68270"/>
    <lineage>
        <taxon>Bacteria</taxon>
        <taxon>Bacillati</taxon>
        <taxon>Actinomycetota</taxon>
        <taxon>Actinomycetes</taxon>
        <taxon>Kitasatosporales</taxon>
        <taxon>Streptomycetaceae</taxon>
        <taxon>Streptomyces</taxon>
    </lineage>
</organism>
<name>A0A7W8AVT5_STRST</name>
<dbReference type="GO" id="GO:0003824">
    <property type="term" value="F:catalytic activity"/>
    <property type="evidence" value="ECO:0007669"/>
    <property type="project" value="InterPro"/>
</dbReference>
<dbReference type="InterPro" id="IPR023213">
    <property type="entry name" value="CAT-like_dom_sf"/>
</dbReference>
<reference evidence="6 7" key="1">
    <citation type="submission" date="2020-08" db="EMBL/GenBank/DDBJ databases">
        <title>Genomic Encyclopedia of Type Strains, Phase III (KMG-III): the genomes of soil and plant-associated and newly described type strains.</title>
        <authorList>
            <person name="Whitman W."/>
        </authorList>
    </citation>
    <scope>NUCLEOTIDE SEQUENCE [LARGE SCALE GENOMIC DNA]</scope>
    <source>
        <strain evidence="6 7">CECT 3146</strain>
    </source>
</reference>
<dbReference type="Pfam" id="PF00668">
    <property type="entry name" value="Condensation"/>
    <property type="match status" value="4"/>
</dbReference>
<dbReference type="GO" id="GO:0017000">
    <property type="term" value="P:antibiotic biosynthetic process"/>
    <property type="evidence" value="ECO:0007669"/>
    <property type="project" value="UniProtKB-ARBA"/>
</dbReference>
<dbReference type="NCBIfam" id="TIGR01733">
    <property type="entry name" value="AA-adenyl-dom"/>
    <property type="match status" value="1"/>
</dbReference>
<dbReference type="Gene3D" id="1.10.1200.10">
    <property type="entry name" value="ACP-like"/>
    <property type="match status" value="2"/>
</dbReference>
<evidence type="ECO:0000259" key="5">
    <source>
        <dbReference type="PROSITE" id="PS50075"/>
    </source>
</evidence>
<dbReference type="GO" id="GO:0043041">
    <property type="term" value="P:amino acid activation for nonribosomal peptide biosynthetic process"/>
    <property type="evidence" value="ECO:0007669"/>
    <property type="project" value="TreeGrafter"/>
</dbReference>
<feature type="domain" description="Carrier" evidence="5">
    <location>
        <begin position="472"/>
        <end position="547"/>
    </location>
</feature>
<evidence type="ECO:0000313" key="6">
    <source>
        <dbReference type="EMBL" id="MBB5105600.1"/>
    </source>
</evidence>
<accession>A0A7W8AVT5</accession>
<dbReference type="FunFam" id="3.40.50.12780:FF:000012">
    <property type="entry name" value="Non-ribosomal peptide synthetase"/>
    <property type="match status" value="1"/>
</dbReference>